<feature type="domain" description="LysM" evidence="3">
    <location>
        <begin position="183"/>
        <end position="226"/>
    </location>
</feature>
<dbReference type="PANTHER" id="PTHR33734:SF22">
    <property type="entry name" value="MEMBRANE-BOUND LYTIC MUREIN TRANSGLYCOSYLASE D"/>
    <property type="match status" value="1"/>
</dbReference>
<dbReference type="EMBL" id="AENN01000017">
    <property type="protein sequence ID" value="EFR30679.1"/>
    <property type="molecule type" value="Genomic_DNA"/>
</dbReference>
<dbReference type="AlphaFoldDB" id="E4KQM1"/>
<feature type="domain" description="LysM" evidence="3">
    <location>
        <begin position="96"/>
        <end position="139"/>
    </location>
</feature>
<feature type="chain" id="PRO_5003183243" evidence="1">
    <location>
        <begin position="29"/>
        <end position="417"/>
    </location>
</feature>
<evidence type="ECO:0000259" key="2">
    <source>
        <dbReference type="PROSITE" id="PS50943"/>
    </source>
</evidence>
<dbReference type="CDD" id="cd00118">
    <property type="entry name" value="LysM"/>
    <property type="match status" value="5"/>
</dbReference>
<dbReference type="PROSITE" id="PS50943">
    <property type="entry name" value="HTH_CROC1"/>
    <property type="match status" value="1"/>
</dbReference>
<name>E4KQM1_9LACT</name>
<sequence length="417" mass="44734">MKNKYSKLSKTALVLMSSLVLQAPLALAQEAYTVQQGDTLYDLAQTIGASVDELMAWNGLTSDYLDVGDILYLAPAAPSAESTPETTSPAYSNGPGYHTVSAGENLWSIAYYYGTTMQAIVDANGLSSDYLDVGDQLYIPAVNDAYGPGEAVSYYGQEQSTNSTPADYSSSVTPDSTVKDGAQIHTVVAGDNLYDIAIAYGINLNDLYTWNGLSSDYLNVGDQLIVGLAGPVEDNQEVTVTDDQGQSKKIDLSKIPEKFRPKTYTVVAGDNVWKIAQKNKVSAESIRLWNDLAEDQGLTVGDQVYVSNPALVPEIHEVVEGEDLASIGADYQVAEDDLLAWNDISKAEDIKVGDQIAVSNPKPEKHQVQAGETLEDIANTYGVTVDDLRTWNNLPANALIVNGELIVADPQAGNSAE</sequence>
<keyword evidence="5" id="KW-1185">Reference proteome</keyword>
<dbReference type="OrthoDB" id="9769314at2"/>
<dbReference type="Pfam" id="PF01476">
    <property type="entry name" value="LysM"/>
    <property type="match status" value="6"/>
</dbReference>
<dbReference type="SUPFAM" id="SSF54106">
    <property type="entry name" value="LysM domain"/>
    <property type="match status" value="6"/>
</dbReference>
<comment type="caution">
    <text evidence="4">The sequence shown here is derived from an EMBL/GenBank/DDBJ whole genome shotgun (WGS) entry which is preliminary data.</text>
</comment>
<evidence type="ECO:0000313" key="5">
    <source>
        <dbReference type="Proteomes" id="UP000005990"/>
    </source>
</evidence>
<dbReference type="InterPro" id="IPR001387">
    <property type="entry name" value="Cro/C1-type_HTH"/>
</dbReference>
<evidence type="ECO:0000256" key="1">
    <source>
        <dbReference type="SAM" id="SignalP"/>
    </source>
</evidence>
<dbReference type="SMART" id="SM00257">
    <property type="entry name" value="LysM"/>
    <property type="match status" value="6"/>
</dbReference>
<dbReference type="STRING" id="908337.HMPREF9257_0580"/>
<dbReference type="InterPro" id="IPR036779">
    <property type="entry name" value="LysM_dom_sf"/>
</dbReference>
<dbReference type="Proteomes" id="UP000005990">
    <property type="component" value="Unassembled WGS sequence"/>
</dbReference>
<feature type="domain" description="LysM" evidence="3">
    <location>
        <begin position="262"/>
        <end position="306"/>
    </location>
</feature>
<reference evidence="4 5" key="1">
    <citation type="submission" date="2010-10" db="EMBL/GenBank/DDBJ databases">
        <authorList>
            <person name="Durkin A.S."/>
            <person name="Madupu R."/>
            <person name="Torralba M."/>
            <person name="Gillis M."/>
            <person name="Methe B."/>
            <person name="Sutton G."/>
            <person name="Nelson K.E."/>
        </authorList>
    </citation>
    <scope>NUCLEOTIDE SEQUENCE [LARGE SCALE GENOMIC DNA]</scope>
    <source>
        <strain evidence="4 5">ACS-139-V-Col8</strain>
    </source>
</reference>
<feature type="domain" description="HTH cro/C1-type" evidence="2">
    <location>
        <begin position="372"/>
        <end position="388"/>
    </location>
</feature>
<dbReference type="eggNOG" id="COG1388">
    <property type="taxonomic scope" value="Bacteria"/>
</dbReference>
<dbReference type="PROSITE" id="PS51782">
    <property type="entry name" value="LYSM"/>
    <property type="match status" value="6"/>
</dbReference>
<accession>E4KQM1</accession>
<keyword evidence="1" id="KW-0732">Signal</keyword>
<protein>
    <submittedName>
        <fullName evidence="4">LysM domain protein</fullName>
    </submittedName>
</protein>
<dbReference type="Gene3D" id="3.10.350.10">
    <property type="entry name" value="LysM domain"/>
    <property type="match status" value="6"/>
</dbReference>
<gene>
    <name evidence="4" type="ORF">HMPREF9257_0580</name>
</gene>
<evidence type="ECO:0000313" key="4">
    <source>
        <dbReference type="EMBL" id="EFR30679.1"/>
    </source>
</evidence>
<feature type="domain" description="LysM" evidence="3">
    <location>
        <begin position="314"/>
        <end position="358"/>
    </location>
</feature>
<feature type="signal peptide" evidence="1">
    <location>
        <begin position="1"/>
        <end position="28"/>
    </location>
</feature>
<proteinExistence type="predicted"/>
<dbReference type="RefSeq" id="WP_006418839.1">
    <property type="nucleotide sequence ID" value="NZ_AENN01000017.1"/>
</dbReference>
<feature type="domain" description="LysM" evidence="3">
    <location>
        <begin position="364"/>
        <end position="408"/>
    </location>
</feature>
<organism evidence="4 5">
    <name type="scientific">Eremococcus coleocola ACS-139-V-Col8</name>
    <dbReference type="NCBI Taxonomy" id="908337"/>
    <lineage>
        <taxon>Bacteria</taxon>
        <taxon>Bacillati</taxon>
        <taxon>Bacillota</taxon>
        <taxon>Bacilli</taxon>
        <taxon>Lactobacillales</taxon>
        <taxon>Aerococcaceae</taxon>
        <taxon>Eremococcus</taxon>
    </lineage>
</organism>
<evidence type="ECO:0000259" key="3">
    <source>
        <dbReference type="PROSITE" id="PS51782"/>
    </source>
</evidence>
<dbReference type="InterPro" id="IPR018392">
    <property type="entry name" value="LysM"/>
</dbReference>
<dbReference type="PANTHER" id="PTHR33734">
    <property type="entry name" value="LYSM DOMAIN-CONTAINING GPI-ANCHORED PROTEIN 2"/>
    <property type="match status" value="1"/>
</dbReference>
<feature type="domain" description="LysM" evidence="3">
    <location>
        <begin position="30"/>
        <end position="73"/>
    </location>
</feature>